<proteinExistence type="predicted"/>
<dbReference type="STRING" id="520767.ATZ99_16050"/>
<accession>A0A162MDD6</accession>
<protein>
    <recommendedName>
        <fullName evidence="3">Flagellar protein FlgJ N-terminal domain-containing protein</fullName>
    </recommendedName>
</protein>
<dbReference type="AlphaFoldDB" id="A0A162MDD6"/>
<sequence length="94" mass="10922">MNIENNVNKAVNLDKYNSDEKKKIELKNACRSFESYFLKQFLKEALKDFPSGQNGDFSFEVARDFFIDAFAEKISESKGFGIAEKLYNDLSRYI</sequence>
<evidence type="ECO:0000313" key="1">
    <source>
        <dbReference type="EMBL" id="KYO65371.1"/>
    </source>
</evidence>
<dbReference type="Proteomes" id="UP000075737">
    <property type="component" value="Unassembled WGS sequence"/>
</dbReference>
<name>A0A162MDD6_9FIRM</name>
<dbReference type="RefSeq" id="WP_068748728.1">
    <property type="nucleotide sequence ID" value="NZ_LOHZ01000035.1"/>
</dbReference>
<organism evidence="1 2">
    <name type="scientific">Thermovenabulum gondwanense</name>
    <dbReference type="NCBI Taxonomy" id="520767"/>
    <lineage>
        <taxon>Bacteria</taxon>
        <taxon>Bacillati</taxon>
        <taxon>Bacillota</taxon>
        <taxon>Clostridia</taxon>
        <taxon>Thermosediminibacterales</taxon>
        <taxon>Thermosediminibacteraceae</taxon>
        <taxon>Thermovenabulum</taxon>
    </lineage>
</organism>
<dbReference type="EMBL" id="LOHZ01000035">
    <property type="protein sequence ID" value="KYO65371.1"/>
    <property type="molecule type" value="Genomic_DNA"/>
</dbReference>
<gene>
    <name evidence="1" type="ORF">ATZ99_16050</name>
</gene>
<evidence type="ECO:0008006" key="3">
    <source>
        <dbReference type="Google" id="ProtNLM"/>
    </source>
</evidence>
<reference evidence="1 2" key="1">
    <citation type="submission" date="2015-12" db="EMBL/GenBank/DDBJ databases">
        <title>Draft genome of Thermovenabulum gondwanense isolated from a red thermophilic microbial mat colonisisng an outflow channel of a bore well.</title>
        <authorList>
            <person name="Patel B.K."/>
        </authorList>
    </citation>
    <scope>NUCLEOTIDE SEQUENCE [LARGE SCALE GENOMIC DNA]</scope>
    <source>
        <strain evidence="1 2">R270</strain>
    </source>
</reference>
<comment type="caution">
    <text evidence="1">The sequence shown here is derived from an EMBL/GenBank/DDBJ whole genome shotgun (WGS) entry which is preliminary data.</text>
</comment>
<keyword evidence="2" id="KW-1185">Reference proteome</keyword>
<evidence type="ECO:0000313" key="2">
    <source>
        <dbReference type="Proteomes" id="UP000075737"/>
    </source>
</evidence>